<protein>
    <submittedName>
        <fullName evidence="2">Uncharacterized protein</fullName>
    </submittedName>
</protein>
<comment type="caution">
    <text evidence="2">The sequence shown here is derived from an EMBL/GenBank/DDBJ whole genome shotgun (WGS) entry which is preliminary data.</text>
</comment>
<reference evidence="2" key="1">
    <citation type="submission" date="2020-09" db="EMBL/GenBank/DDBJ databases">
        <title>Genome-Enabled Discovery of Anthraquinone Biosynthesis in Senna tora.</title>
        <authorList>
            <person name="Kang S.-H."/>
            <person name="Pandey R.P."/>
            <person name="Lee C.-M."/>
            <person name="Sim J.-S."/>
            <person name="Jeong J.-T."/>
            <person name="Choi B.-S."/>
            <person name="Jung M."/>
            <person name="Ginzburg D."/>
            <person name="Zhao K."/>
            <person name="Won S.Y."/>
            <person name="Oh T.-J."/>
            <person name="Yu Y."/>
            <person name="Kim N.-H."/>
            <person name="Lee O.R."/>
            <person name="Lee T.-H."/>
            <person name="Bashyal P."/>
            <person name="Kim T.-S."/>
            <person name="Lee W.-H."/>
            <person name="Kawkins C."/>
            <person name="Kim C.-K."/>
            <person name="Kim J.S."/>
            <person name="Ahn B.O."/>
            <person name="Rhee S.Y."/>
            <person name="Sohng J.K."/>
        </authorList>
    </citation>
    <scope>NUCLEOTIDE SEQUENCE</scope>
    <source>
        <tissue evidence="2">Leaf</tissue>
    </source>
</reference>
<keyword evidence="3" id="KW-1185">Reference proteome</keyword>
<evidence type="ECO:0000256" key="1">
    <source>
        <dbReference type="SAM" id="MobiDB-lite"/>
    </source>
</evidence>
<feature type="compositionally biased region" description="Basic and acidic residues" evidence="1">
    <location>
        <begin position="76"/>
        <end position="86"/>
    </location>
</feature>
<organism evidence="2 3">
    <name type="scientific">Senna tora</name>
    <dbReference type="NCBI Taxonomy" id="362788"/>
    <lineage>
        <taxon>Eukaryota</taxon>
        <taxon>Viridiplantae</taxon>
        <taxon>Streptophyta</taxon>
        <taxon>Embryophyta</taxon>
        <taxon>Tracheophyta</taxon>
        <taxon>Spermatophyta</taxon>
        <taxon>Magnoliopsida</taxon>
        <taxon>eudicotyledons</taxon>
        <taxon>Gunneridae</taxon>
        <taxon>Pentapetalae</taxon>
        <taxon>rosids</taxon>
        <taxon>fabids</taxon>
        <taxon>Fabales</taxon>
        <taxon>Fabaceae</taxon>
        <taxon>Caesalpinioideae</taxon>
        <taxon>Cassia clade</taxon>
        <taxon>Senna</taxon>
    </lineage>
</organism>
<dbReference type="Proteomes" id="UP000634136">
    <property type="component" value="Unassembled WGS sequence"/>
</dbReference>
<dbReference type="AlphaFoldDB" id="A0A834TRE7"/>
<feature type="region of interest" description="Disordered" evidence="1">
    <location>
        <begin position="76"/>
        <end position="99"/>
    </location>
</feature>
<evidence type="ECO:0000313" key="3">
    <source>
        <dbReference type="Proteomes" id="UP000634136"/>
    </source>
</evidence>
<accession>A0A834TRE7</accession>
<name>A0A834TRE7_9FABA</name>
<dbReference type="EMBL" id="JAAIUW010000006">
    <property type="protein sequence ID" value="KAF7827025.1"/>
    <property type="molecule type" value="Genomic_DNA"/>
</dbReference>
<feature type="compositionally biased region" description="Polar residues" evidence="1">
    <location>
        <begin position="88"/>
        <end position="99"/>
    </location>
</feature>
<proteinExistence type="predicted"/>
<evidence type="ECO:0000313" key="2">
    <source>
        <dbReference type="EMBL" id="KAF7827025.1"/>
    </source>
</evidence>
<sequence>MFVHDQYCSIIQQHVLPSNKGTTVARKRPLKTMKQDGSNLDILAFDVILSSHRIFKDDLVQLYPCSSSKAARDLSDGRKFIGRRSEPQGGQSPVVNSDA</sequence>
<gene>
    <name evidence="2" type="ORF">G2W53_018189</name>
</gene>